<accession>A0A7Z0LBU1</accession>
<evidence type="ECO:0000313" key="3">
    <source>
        <dbReference type="Proteomes" id="UP000563349"/>
    </source>
</evidence>
<dbReference type="RefSeq" id="WP_179923187.1">
    <property type="nucleotide sequence ID" value="NZ_CP128228.1"/>
</dbReference>
<sequence>MTDQQAILEKARAYVFQELNGEASGHDWWHIHRVTNLALAIGQKEGADLFICELAALLHDIADGKLNETEAIGLQKVHTWLTSNGLEPQDRDHIMDIIQHMSFKGGNQTQTVSTLEGQIVQDADRLDALGAIGIARTMVYSGHTGRPIHDPAMKPRDQLTLEEYRNGQDTAIMHFYEKLLKLKDRMNTTTAKELAQERHQFLETYLEQFYAEWEAER</sequence>
<dbReference type="CDD" id="cd00077">
    <property type="entry name" value="HDc"/>
    <property type="match status" value="1"/>
</dbReference>
<dbReference type="InterPro" id="IPR003607">
    <property type="entry name" value="HD/PDEase_dom"/>
</dbReference>
<name>A0A7Z0LBU1_9STRE</name>
<reference evidence="2 3" key="1">
    <citation type="submission" date="2020-07" db="EMBL/GenBank/DDBJ databases">
        <title>MOT database genomes.</title>
        <authorList>
            <person name="Joseph S."/>
            <person name="Aduse-Opoku J."/>
            <person name="Hashim A."/>
            <person name="Wade W."/>
            <person name="Curtis M."/>
        </authorList>
    </citation>
    <scope>NUCLEOTIDE SEQUENCE [LARGE SCALE GENOMIC DNA]</scope>
    <source>
        <strain evidence="2 3">CCW311</strain>
    </source>
</reference>
<dbReference type="AlphaFoldDB" id="A0A7Z0LBU1"/>
<evidence type="ECO:0000313" key="2">
    <source>
        <dbReference type="EMBL" id="NYS48474.1"/>
    </source>
</evidence>
<protein>
    <submittedName>
        <fullName evidence="2">HD domain-containing protein</fullName>
    </submittedName>
</protein>
<dbReference type="SMART" id="SM00471">
    <property type="entry name" value="HDc"/>
    <property type="match status" value="1"/>
</dbReference>
<dbReference type="EMBL" id="JACBYG010000003">
    <property type="protein sequence ID" value="NYS48474.1"/>
    <property type="molecule type" value="Genomic_DNA"/>
</dbReference>
<dbReference type="SUPFAM" id="SSF109604">
    <property type="entry name" value="HD-domain/PDEase-like"/>
    <property type="match status" value="1"/>
</dbReference>
<proteinExistence type="predicted"/>
<dbReference type="Pfam" id="PF01966">
    <property type="entry name" value="HD"/>
    <property type="match status" value="1"/>
</dbReference>
<dbReference type="Gene3D" id="1.10.472.50">
    <property type="entry name" value="HD-domain/PDEase-like"/>
    <property type="match status" value="1"/>
</dbReference>
<keyword evidence="3" id="KW-1185">Reference proteome</keyword>
<dbReference type="PANTHER" id="PTHR33594:SF1">
    <property type="entry name" value="HD_PDEASE DOMAIN-CONTAINING PROTEIN"/>
    <property type="match status" value="1"/>
</dbReference>
<evidence type="ECO:0000259" key="1">
    <source>
        <dbReference type="PROSITE" id="PS51831"/>
    </source>
</evidence>
<dbReference type="PANTHER" id="PTHR33594">
    <property type="entry name" value="SUPERFAMILY HYDROLASE, PUTATIVE (AFU_ORTHOLOGUE AFUA_1G03035)-RELATED"/>
    <property type="match status" value="1"/>
</dbReference>
<dbReference type="PROSITE" id="PS51831">
    <property type="entry name" value="HD"/>
    <property type="match status" value="1"/>
</dbReference>
<comment type="caution">
    <text evidence="2">The sequence shown here is derived from an EMBL/GenBank/DDBJ whole genome shotgun (WGS) entry which is preliminary data.</text>
</comment>
<dbReference type="InterPro" id="IPR006674">
    <property type="entry name" value="HD_domain"/>
</dbReference>
<gene>
    <name evidence="2" type="ORF">HZY93_00475</name>
</gene>
<dbReference type="Gene3D" id="1.20.58.1910">
    <property type="match status" value="1"/>
</dbReference>
<feature type="domain" description="HD" evidence="1">
    <location>
        <begin position="27"/>
        <end position="129"/>
    </location>
</feature>
<organism evidence="2 3">
    <name type="scientific">Streptococcus danieliae</name>
    <dbReference type="NCBI Taxonomy" id="747656"/>
    <lineage>
        <taxon>Bacteria</taxon>
        <taxon>Bacillati</taxon>
        <taxon>Bacillota</taxon>
        <taxon>Bacilli</taxon>
        <taxon>Lactobacillales</taxon>
        <taxon>Streptococcaceae</taxon>
        <taxon>Streptococcus</taxon>
    </lineage>
</organism>
<dbReference type="Proteomes" id="UP000563349">
    <property type="component" value="Unassembled WGS sequence"/>
</dbReference>